<reference evidence="2 3" key="1">
    <citation type="submission" date="2018-01" db="EMBL/GenBank/DDBJ databases">
        <title>Draft genome sequence of Jiangella sp. GTF31.</title>
        <authorList>
            <person name="Sahin N."/>
            <person name="Ay H."/>
            <person name="Saygin H."/>
        </authorList>
    </citation>
    <scope>NUCLEOTIDE SEQUENCE [LARGE SCALE GENOMIC DNA]</scope>
    <source>
        <strain evidence="2 3">GTF31</strain>
    </source>
</reference>
<feature type="compositionally biased region" description="Basic and acidic residues" evidence="1">
    <location>
        <begin position="124"/>
        <end position="135"/>
    </location>
</feature>
<sequence length="160" mass="17390">MSIPDQATLDAVGWAMIDAAGDDWRRLTLDVTAAGAEIEAGLAIERTGGDVDTGTELGLDLLDAVEDLRTSMARPGLGAWYLATITVTADRRVQGSFDFENPPWGGIHDGTPESGDADPEDLLEDHRMFPRDDAHLPAWHPARANGSHTIESDERDRRRS</sequence>
<evidence type="ECO:0000256" key="1">
    <source>
        <dbReference type="SAM" id="MobiDB-lite"/>
    </source>
</evidence>
<name>A0A2W2BLD1_9ACTN</name>
<proteinExistence type="predicted"/>
<keyword evidence="3" id="KW-1185">Reference proteome</keyword>
<protein>
    <recommendedName>
        <fullName evidence="4">DUF600 domain-containing protein</fullName>
    </recommendedName>
</protein>
<feature type="region of interest" description="Disordered" evidence="1">
    <location>
        <begin position="96"/>
        <end position="160"/>
    </location>
</feature>
<gene>
    <name evidence="2" type="ORF">C1I92_22555</name>
</gene>
<comment type="caution">
    <text evidence="2">The sequence shown here is derived from an EMBL/GenBank/DDBJ whole genome shotgun (WGS) entry which is preliminary data.</text>
</comment>
<accession>A0A2W2BLD1</accession>
<dbReference type="RefSeq" id="WP_111256906.1">
    <property type="nucleotide sequence ID" value="NZ_POTW01000066.1"/>
</dbReference>
<dbReference type="InterPro" id="IPR036170">
    <property type="entry name" value="YezG-like_sf"/>
</dbReference>
<dbReference type="AlphaFoldDB" id="A0A2W2BLD1"/>
<evidence type="ECO:0008006" key="4">
    <source>
        <dbReference type="Google" id="ProtNLM"/>
    </source>
</evidence>
<dbReference type="SUPFAM" id="SSF160424">
    <property type="entry name" value="BH3703-like"/>
    <property type="match status" value="1"/>
</dbReference>
<evidence type="ECO:0000313" key="3">
    <source>
        <dbReference type="Proteomes" id="UP000248764"/>
    </source>
</evidence>
<organism evidence="2 3">
    <name type="scientific">Jiangella anatolica</name>
    <dbReference type="NCBI Taxonomy" id="2670374"/>
    <lineage>
        <taxon>Bacteria</taxon>
        <taxon>Bacillati</taxon>
        <taxon>Actinomycetota</taxon>
        <taxon>Actinomycetes</taxon>
        <taxon>Jiangellales</taxon>
        <taxon>Jiangellaceae</taxon>
        <taxon>Jiangella</taxon>
    </lineage>
</organism>
<feature type="compositionally biased region" description="Basic and acidic residues" evidence="1">
    <location>
        <begin position="150"/>
        <end position="160"/>
    </location>
</feature>
<evidence type="ECO:0000313" key="2">
    <source>
        <dbReference type="EMBL" id="PZF81088.1"/>
    </source>
</evidence>
<dbReference type="Proteomes" id="UP000248764">
    <property type="component" value="Unassembled WGS sequence"/>
</dbReference>
<dbReference type="EMBL" id="POTW01000066">
    <property type="protein sequence ID" value="PZF81088.1"/>
    <property type="molecule type" value="Genomic_DNA"/>
</dbReference>